<gene>
    <name evidence="2" type="ORF">J5V16_14670</name>
</gene>
<reference evidence="2 3" key="1">
    <citation type="submission" date="2021-03" db="EMBL/GenBank/DDBJ databases">
        <title>Glycomyces sp. nov., a novel actinomycete isolated from soil.</title>
        <authorList>
            <person name="Yang X."/>
            <person name="Xu X."/>
        </authorList>
    </citation>
    <scope>NUCLEOTIDE SEQUENCE [LARGE SCALE GENOMIC DNA]</scope>
    <source>
        <strain evidence="2 3">NEAU-S30</strain>
    </source>
</reference>
<protein>
    <recommendedName>
        <fullName evidence="4">Integral membrane protein</fullName>
    </recommendedName>
</protein>
<keyword evidence="1" id="KW-1133">Transmembrane helix</keyword>
<dbReference type="Proteomes" id="UP000681341">
    <property type="component" value="Unassembled WGS sequence"/>
</dbReference>
<feature type="transmembrane region" description="Helical" evidence="1">
    <location>
        <begin position="121"/>
        <end position="141"/>
    </location>
</feature>
<evidence type="ECO:0008006" key="4">
    <source>
        <dbReference type="Google" id="ProtNLM"/>
    </source>
</evidence>
<feature type="transmembrane region" description="Helical" evidence="1">
    <location>
        <begin position="66"/>
        <end position="89"/>
    </location>
</feature>
<organism evidence="2 3">
    <name type="scientific">Glycomyces niveus</name>
    <dbReference type="NCBI Taxonomy" id="2820287"/>
    <lineage>
        <taxon>Bacteria</taxon>
        <taxon>Bacillati</taxon>
        <taxon>Actinomycetota</taxon>
        <taxon>Actinomycetes</taxon>
        <taxon>Glycomycetales</taxon>
        <taxon>Glycomycetaceae</taxon>
        <taxon>Glycomyces</taxon>
    </lineage>
</organism>
<evidence type="ECO:0000313" key="3">
    <source>
        <dbReference type="Proteomes" id="UP000681341"/>
    </source>
</evidence>
<sequence>MSEQADPQGRESRSALRRRGREVAMGKTLVVSLAQVAAAAGVTFGGDTVSSSWADSSEEFAPGAGIPYMLALLLIAPLIAMVLGPLVAVKLRLAAPGIYSLSFVAGYLVWLLALWNPSGSGNVLLLLLVLAAVNLLIGYSAGMHRSWSPPLDTSSSTS</sequence>
<keyword evidence="1" id="KW-0472">Membrane</keyword>
<evidence type="ECO:0000256" key="1">
    <source>
        <dbReference type="SAM" id="Phobius"/>
    </source>
</evidence>
<dbReference type="RefSeq" id="WP_208497092.1">
    <property type="nucleotide sequence ID" value="NZ_JAGFNP010000007.1"/>
</dbReference>
<keyword evidence="3" id="KW-1185">Reference proteome</keyword>
<proteinExistence type="predicted"/>
<dbReference type="EMBL" id="JAGFNP010000007">
    <property type="protein sequence ID" value="MBO3734069.1"/>
    <property type="molecule type" value="Genomic_DNA"/>
</dbReference>
<feature type="transmembrane region" description="Helical" evidence="1">
    <location>
        <begin position="23"/>
        <end position="46"/>
    </location>
</feature>
<accession>A0ABS3U5L9</accession>
<keyword evidence="1" id="KW-0812">Transmembrane</keyword>
<comment type="caution">
    <text evidence="2">The sequence shown here is derived from an EMBL/GenBank/DDBJ whole genome shotgun (WGS) entry which is preliminary data.</text>
</comment>
<evidence type="ECO:0000313" key="2">
    <source>
        <dbReference type="EMBL" id="MBO3734069.1"/>
    </source>
</evidence>
<feature type="transmembrane region" description="Helical" evidence="1">
    <location>
        <begin position="96"/>
        <end position="115"/>
    </location>
</feature>
<name>A0ABS3U5L9_9ACTN</name>